<keyword evidence="5" id="KW-1185">Reference proteome</keyword>
<keyword evidence="1" id="KW-0175">Coiled coil</keyword>
<sequence>MPWLWRWPALLLLLVQLQQAFTADTDFDRIQAMKAENPRLRVIVALGGTSIKSTSFAQVTSTKAAVANFSEQVVDFLRTRRMDGVEVDWRWPGEDGGSKDRDDLTLLIKTLRASLDELDDEHNRVKREGETDAETTATTELTIAAETDTAETVTDETVTDETATNETDTDETVFDEAATEKTVTDETATGGTSAPETGYAAAPASLSPGFDLTKMIGNFFSYAMGTSHGQSDNNHITPDLRREDEVRLPTSTTNIRSLPSPLPPSSSAPPSSSMQDNFEGDAGLGRSGRRGSVRFTDYYASSSAVGVRATSSAERPSSVPSEGWTWPTEGAAPREDAPKRPLLLLHLPSRPELLAKGYDLKKLASLVDMFSLGTDNLTSPRRPLNQTCHHARLMGVAWS</sequence>
<dbReference type="PROSITE" id="PS51910">
    <property type="entry name" value="GH18_2"/>
    <property type="match status" value="1"/>
</dbReference>
<dbReference type="GO" id="GO:0005975">
    <property type="term" value="P:carbohydrate metabolic process"/>
    <property type="evidence" value="ECO:0007669"/>
    <property type="project" value="InterPro"/>
</dbReference>
<feature type="compositionally biased region" description="Polar residues" evidence="2">
    <location>
        <begin position="185"/>
        <end position="195"/>
    </location>
</feature>
<reference evidence="6" key="1">
    <citation type="submission" date="2025-08" db="UniProtKB">
        <authorList>
            <consortium name="RefSeq"/>
        </authorList>
    </citation>
    <scope>IDENTIFICATION</scope>
    <source>
        <tissue evidence="6">Whole organism</tissue>
    </source>
</reference>
<dbReference type="KEGG" id="hazt:108675662"/>
<protein>
    <submittedName>
        <fullName evidence="6">Uncharacterized protein LOC108675662</fullName>
    </submittedName>
</protein>
<dbReference type="Pfam" id="PF00704">
    <property type="entry name" value="Glyco_hydro_18"/>
    <property type="match status" value="1"/>
</dbReference>
<dbReference type="AlphaFoldDB" id="A0A8B7NZC4"/>
<proteinExistence type="predicted"/>
<feature type="compositionally biased region" description="Polar residues" evidence="2">
    <location>
        <begin position="306"/>
        <end position="320"/>
    </location>
</feature>
<feature type="region of interest" description="Disordered" evidence="2">
    <location>
        <begin position="144"/>
        <end position="200"/>
    </location>
</feature>
<dbReference type="OrthoDB" id="73875at2759"/>
<dbReference type="GeneID" id="108675662"/>
<dbReference type="SUPFAM" id="SSF51445">
    <property type="entry name" value="(Trans)glycosidases"/>
    <property type="match status" value="1"/>
</dbReference>
<organism evidence="5 6">
    <name type="scientific">Hyalella azteca</name>
    <name type="common">Amphipod</name>
    <dbReference type="NCBI Taxonomy" id="294128"/>
    <lineage>
        <taxon>Eukaryota</taxon>
        <taxon>Metazoa</taxon>
        <taxon>Ecdysozoa</taxon>
        <taxon>Arthropoda</taxon>
        <taxon>Crustacea</taxon>
        <taxon>Multicrustacea</taxon>
        <taxon>Malacostraca</taxon>
        <taxon>Eumalacostraca</taxon>
        <taxon>Peracarida</taxon>
        <taxon>Amphipoda</taxon>
        <taxon>Senticaudata</taxon>
        <taxon>Talitrida</taxon>
        <taxon>Talitroidea</taxon>
        <taxon>Hyalellidae</taxon>
        <taxon>Hyalella</taxon>
    </lineage>
</organism>
<feature type="signal peptide" evidence="3">
    <location>
        <begin position="1"/>
        <end position="22"/>
    </location>
</feature>
<evidence type="ECO:0000256" key="2">
    <source>
        <dbReference type="SAM" id="MobiDB-lite"/>
    </source>
</evidence>
<dbReference type="InterPro" id="IPR001223">
    <property type="entry name" value="Glyco_hydro18_cat"/>
</dbReference>
<gene>
    <name evidence="6" type="primary">LOC108675662</name>
</gene>
<dbReference type="PANTHER" id="PTHR11177">
    <property type="entry name" value="CHITINASE"/>
    <property type="match status" value="1"/>
</dbReference>
<evidence type="ECO:0000259" key="4">
    <source>
        <dbReference type="PROSITE" id="PS51910"/>
    </source>
</evidence>
<dbReference type="Gene3D" id="3.20.20.80">
    <property type="entry name" value="Glycosidases"/>
    <property type="match status" value="1"/>
</dbReference>
<dbReference type="InterPro" id="IPR050314">
    <property type="entry name" value="Glycosyl_Hydrlase_18"/>
</dbReference>
<feature type="domain" description="GH18" evidence="4">
    <location>
        <begin position="1"/>
        <end position="117"/>
    </location>
</feature>
<evidence type="ECO:0000313" key="6">
    <source>
        <dbReference type="RefSeq" id="XP_018019179.1"/>
    </source>
</evidence>
<keyword evidence="3" id="KW-0732">Signal</keyword>
<name>A0A8B7NZC4_HYAAZ</name>
<evidence type="ECO:0000256" key="3">
    <source>
        <dbReference type="SAM" id="SignalP"/>
    </source>
</evidence>
<evidence type="ECO:0000256" key="1">
    <source>
        <dbReference type="SAM" id="Coils"/>
    </source>
</evidence>
<dbReference type="InterPro" id="IPR017853">
    <property type="entry name" value="GH"/>
</dbReference>
<evidence type="ECO:0000313" key="5">
    <source>
        <dbReference type="Proteomes" id="UP000694843"/>
    </source>
</evidence>
<feature type="region of interest" description="Disordered" evidence="2">
    <location>
        <begin position="306"/>
        <end position="335"/>
    </location>
</feature>
<feature type="region of interest" description="Disordered" evidence="2">
    <location>
        <begin position="228"/>
        <end position="289"/>
    </location>
</feature>
<dbReference type="RefSeq" id="XP_018019179.1">
    <property type="nucleotide sequence ID" value="XM_018163690.1"/>
</dbReference>
<accession>A0A8B7NZC4</accession>
<feature type="coiled-coil region" evidence="1">
    <location>
        <begin position="101"/>
        <end position="128"/>
    </location>
</feature>
<feature type="compositionally biased region" description="Basic and acidic residues" evidence="2">
    <location>
        <begin position="238"/>
        <end position="247"/>
    </location>
</feature>
<feature type="chain" id="PRO_5034877439" evidence="3">
    <location>
        <begin position="23"/>
        <end position="399"/>
    </location>
</feature>
<dbReference type="Proteomes" id="UP000694843">
    <property type="component" value="Unplaced"/>
</dbReference>
<dbReference type="PANTHER" id="PTHR11177:SF317">
    <property type="entry name" value="CHITINASE 12-RELATED"/>
    <property type="match status" value="1"/>
</dbReference>